<organism evidence="2 3">
    <name type="scientific">Catenulispora subtropica</name>
    <dbReference type="NCBI Taxonomy" id="450798"/>
    <lineage>
        <taxon>Bacteria</taxon>
        <taxon>Bacillati</taxon>
        <taxon>Actinomycetota</taxon>
        <taxon>Actinomycetes</taxon>
        <taxon>Catenulisporales</taxon>
        <taxon>Catenulisporaceae</taxon>
        <taxon>Catenulispora</taxon>
    </lineage>
</organism>
<evidence type="ECO:0000313" key="2">
    <source>
        <dbReference type="EMBL" id="GAA1950000.1"/>
    </source>
</evidence>
<feature type="region of interest" description="Disordered" evidence="1">
    <location>
        <begin position="1"/>
        <end position="25"/>
    </location>
</feature>
<comment type="caution">
    <text evidence="2">The sequence shown here is derived from an EMBL/GenBank/DDBJ whole genome shotgun (WGS) entry which is preliminary data.</text>
</comment>
<name>A0ABP5BRR2_9ACTN</name>
<reference evidence="3" key="1">
    <citation type="journal article" date="2019" name="Int. J. Syst. Evol. Microbiol.">
        <title>The Global Catalogue of Microorganisms (GCM) 10K type strain sequencing project: providing services to taxonomists for standard genome sequencing and annotation.</title>
        <authorList>
            <consortium name="The Broad Institute Genomics Platform"/>
            <consortium name="The Broad Institute Genome Sequencing Center for Infectious Disease"/>
            <person name="Wu L."/>
            <person name="Ma J."/>
        </authorList>
    </citation>
    <scope>NUCLEOTIDE SEQUENCE [LARGE SCALE GENOMIC DNA]</scope>
    <source>
        <strain evidence="3">JCM 16013</strain>
    </source>
</reference>
<gene>
    <name evidence="2" type="ORF">GCM10009838_01350</name>
</gene>
<dbReference type="PANTHER" id="PTHR35040">
    <property type="match status" value="1"/>
</dbReference>
<dbReference type="Pfam" id="PF12138">
    <property type="entry name" value="Spherulin4"/>
    <property type="match status" value="1"/>
</dbReference>
<evidence type="ECO:0000256" key="1">
    <source>
        <dbReference type="SAM" id="MobiDB-lite"/>
    </source>
</evidence>
<dbReference type="PANTHER" id="PTHR35040:SF9">
    <property type="entry name" value="4-LIKE CELL SURFACE PROTEIN, PUTATIVE (AFU_ORTHOLOGUE AFUA_4G14080)-RELATED"/>
    <property type="match status" value="1"/>
</dbReference>
<dbReference type="Proteomes" id="UP001499854">
    <property type="component" value="Unassembled WGS sequence"/>
</dbReference>
<dbReference type="InterPro" id="IPR021986">
    <property type="entry name" value="Spherulin4"/>
</dbReference>
<sequence length="388" mass="40503">MPFPIDKTHTTVPAAHGRDRHTGGNGTLHVNALSKRGTGLAAAGLLTAAACLSAATAAPAKADTVVPQQEISIPAYIYIAPNGSNLGDWQRILDAASPDPTGGASAPLRTVVVNFGSPGGPGTADQPNVDVNKAMIKALRGLGVTVAGYVDTGYFSRNPWQGPLPGEPTNPTDWLTRVNTQTDAWYTIYKGSGLNGIFFDRAYNGLTKTPGAVDCTGAADYAAARQHIQTQWDPNAFVVANAGSITPQCYADQADQVVTFEGTLAGYKSYQIPDGTAYAWMKDPANAARQWHLVWNACPTPNTVPAFVPPTNLPPGTPVPTTTTDCAGEIKAAVAHSRQVNAGDVYVTTLDQNGLAGDAASTWKSVGNPWAALTTYPSWSSLVAAVKS</sequence>
<dbReference type="EMBL" id="BAAAQM010000001">
    <property type="protein sequence ID" value="GAA1950000.1"/>
    <property type="molecule type" value="Genomic_DNA"/>
</dbReference>
<evidence type="ECO:0000313" key="3">
    <source>
        <dbReference type="Proteomes" id="UP001499854"/>
    </source>
</evidence>
<protein>
    <recommendedName>
        <fullName evidence="4">Spherulation-specific family 4</fullName>
    </recommendedName>
</protein>
<proteinExistence type="predicted"/>
<accession>A0ABP5BRR2</accession>
<evidence type="ECO:0008006" key="4">
    <source>
        <dbReference type="Google" id="ProtNLM"/>
    </source>
</evidence>
<keyword evidence="3" id="KW-1185">Reference proteome</keyword>